<keyword evidence="2" id="KW-1185">Reference proteome</keyword>
<dbReference type="AlphaFoldDB" id="A0A2K9PLM8"/>
<evidence type="ECO:0000313" key="1">
    <source>
        <dbReference type="EMBL" id="AUP77973.1"/>
    </source>
</evidence>
<sequence length="318" mass="36199">MIQSFKKIVKVELAFYTIIAILSLFASCKKETASKTLAHHLETPSTIALPSEEKEPSKAFKNYWYAGEAEISSYKLEQARYGEIRSGQAVLIYVTEDFLPDVQVKADGQSANNVSVLKLNATKKFNTGIYPYSIMQSTFYPVSNNKHAIKISSSMQEWCGHVYSQLNNKAQFEVMSHSYFEGEADKSFNLDKTILENELWTQLRIDPKSLPTGDIEIIPSFEYTRLRHVPIKAYKASATMQNNVYSISYPELNRTLSITFNPNFPYDILSWEEAFKSGFGANAKVLKTKATKLKTIKSAYWGKNSNKDEILRKELQLK</sequence>
<accession>A0A2K9PLM8</accession>
<reference evidence="1 2" key="1">
    <citation type="submission" date="2018-01" db="EMBL/GenBank/DDBJ databases">
        <title>Complete genome sequence of Flavivirga eckloniae ECD14 isolated from seaweed Ecklonia cava.</title>
        <authorList>
            <person name="Lee J.H."/>
            <person name="Baik K.S."/>
            <person name="Seong C.N."/>
        </authorList>
    </citation>
    <scope>NUCLEOTIDE SEQUENCE [LARGE SCALE GENOMIC DNA]</scope>
    <source>
        <strain evidence="1 2">ECD14</strain>
    </source>
</reference>
<proteinExistence type="predicted"/>
<dbReference type="RefSeq" id="WP_102754632.1">
    <property type="nucleotide sequence ID" value="NZ_CP025791.1"/>
</dbReference>
<name>A0A2K9PLM8_9FLAO</name>
<organism evidence="1 2">
    <name type="scientific">Flavivirga eckloniae</name>
    <dbReference type="NCBI Taxonomy" id="1803846"/>
    <lineage>
        <taxon>Bacteria</taxon>
        <taxon>Pseudomonadati</taxon>
        <taxon>Bacteroidota</taxon>
        <taxon>Flavobacteriia</taxon>
        <taxon>Flavobacteriales</taxon>
        <taxon>Flavobacteriaceae</taxon>
        <taxon>Flavivirga</taxon>
    </lineage>
</organism>
<dbReference type="OrthoDB" id="5496093at2"/>
<dbReference type="EMBL" id="CP025791">
    <property type="protein sequence ID" value="AUP77973.1"/>
    <property type="molecule type" value="Genomic_DNA"/>
</dbReference>
<dbReference type="PROSITE" id="PS51257">
    <property type="entry name" value="PROKAR_LIPOPROTEIN"/>
    <property type="match status" value="1"/>
</dbReference>
<dbReference type="Proteomes" id="UP000235826">
    <property type="component" value="Chromosome"/>
</dbReference>
<gene>
    <name evidence="1" type="ORF">C1H87_04295</name>
</gene>
<evidence type="ECO:0000313" key="2">
    <source>
        <dbReference type="Proteomes" id="UP000235826"/>
    </source>
</evidence>
<dbReference type="KEGG" id="fek:C1H87_04295"/>
<protein>
    <submittedName>
        <fullName evidence="1">Septum formation inhibitor Maf</fullName>
    </submittedName>
</protein>